<dbReference type="Proteomes" id="UP000217446">
    <property type="component" value="Unassembled WGS sequence"/>
</dbReference>
<evidence type="ECO:0000313" key="1">
    <source>
        <dbReference type="EMBL" id="GAX57331.1"/>
    </source>
</evidence>
<protein>
    <recommendedName>
        <fullName evidence="3">DUF3168 domain-containing protein</fullName>
    </recommendedName>
</protein>
<reference evidence="2" key="1">
    <citation type="submission" date="2017-05" db="EMBL/GenBank/DDBJ databases">
        <title>Streptomyces olivochromogenes NBRC 3561 whole genome shotgun sequence.</title>
        <authorList>
            <person name="Dohra H."/>
            <person name="Kodani S."/>
        </authorList>
    </citation>
    <scope>NUCLEOTIDE SEQUENCE [LARGE SCALE GENOMIC DNA]</scope>
    <source>
        <strain evidence="2">NBRC 3561</strain>
    </source>
</reference>
<dbReference type="EMBL" id="BDQI01000034">
    <property type="protein sequence ID" value="GAX57331.1"/>
    <property type="molecule type" value="Genomic_DNA"/>
</dbReference>
<dbReference type="STRING" id="1963.AQJ27_44825"/>
<sequence length="136" mass="14299">MTTPAVLPHVDAVTAALTGADLTVYFGGAPPGVVPTATQPYTVLYPTPGRAVAASLADDLVDFVGEVQLTCVGLTAEQAASVSDRAMAALAARITVAGRVSWRPEFLDGQPVQRDDDVTPPNYYAVARYRLRSIPQ</sequence>
<name>A0A250VT57_STROL</name>
<organism evidence="1 2">
    <name type="scientific">Streptomyces olivochromogenes</name>
    <dbReference type="NCBI Taxonomy" id="1963"/>
    <lineage>
        <taxon>Bacteria</taxon>
        <taxon>Bacillati</taxon>
        <taxon>Actinomycetota</taxon>
        <taxon>Actinomycetes</taxon>
        <taxon>Kitasatosporales</taxon>
        <taxon>Streptomycetaceae</taxon>
        <taxon>Streptomyces</taxon>
    </lineage>
</organism>
<proteinExistence type="predicted"/>
<keyword evidence="2" id="KW-1185">Reference proteome</keyword>
<gene>
    <name evidence="1" type="ORF">SO3561_08901</name>
</gene>
<comment type="caution">
    <text evidence="1">The sequence shown here is derived from an EMBL/GenBank/DDBJ whole genome shotgun (WGS) entry which is preliminary data.</text>
</comment>
<dbReference type="AlphaFoldDB" id="A0A250VT57"/>
<dbReference type="RefSeq" id="WP_067382898.1">
    <property type="nucleotide sequence ID" value="NZ_BDQI01000034.1"/>
</dbReference>
<evidence type="ECO:0000313" key="2">
    <source>
        <dbReference type="Proteomes" id="UP000217446"/>
    </source>
</evidence>
<evidence type="ECO:0008006" key="3">
    <source>
        <dbReference type="Google" id="ProtNLM"/>
    </source>
</evidence>
<accession>A0A250VT57</accession>